<evidence type="ECO:0000313" key="1">
    <source>
        <dbReference type="EMBL" id="KZP30374.1"/>
    </source>
</evidence>
<name>A0A166T9D3_9AGAM</name>
<organism evidence="1 2">
    <name type="scientific">Athelia psychrophila</name>
    <dbReference type="NCBI Taxonomy" id="1759441"/>
    <lineage>
        <taxon>Eukaryota</taxon>
        <taxon>Fungi</taxon>
        <taxon>Dikarya</taxon>
        <taxon>Basidiomycota</taxon>
        <taxon>Agaricomycotina</taxon>
        <taxon>Agaricomycetes</taxon>
        <taxon>Agaricomycetidae</taxon>
        <taxon>Atheliales</taxon>
        <taxon>Atheliaceae</taxon>
        <taxon>Athelia</taxon>
    </lineage>
</organism>
<dbReference type="AlphaFoldDB" id="A0A166T9D3"/>
<dbReference type="EMBL" id="KV417494">
    <property type="protein sequence ID" value="KZP30374.1"/>
    <property type="molecule type" value="Genomic_DNA"/>
</dbReference>
<keyword evidence="2" id="KW-1185">Reference proteome</keyword>
<proteinExistence type="predicted"/>
<accession>A0A166T9D3</accession>
<protein>
    <submittedName>
        <fullName evidence="1">Uncharacterized protein</fullName>
    </submittedName>
</protein>
<sequence length="93" mass="10430">MSTIPEATTGLTPVVQWTFEHYRPDSPMESEIEIEESKGPVLAMTTPRQSSRAPAVADTVTTRLLLLRNRLLLARQRRSRPLCLGLLQLLSCL</sequence>
<gene>
    <name evidence="1" type="ORF">FIBSPDRAFT_946096</name>
</gene>
<dbReference type="Proteomes" id="UP000076532">
    <property type="component" value="Unassembled WGS sequence"/>
</dbReference>
<reference evidence="1 2" key="1">
    <citation type="journal article" date="2016" name="Mol. Biol. Evol.">
        <title>Comparative Genomics of Early-Diverging Mushroom-Forming Fungi Provides Insights into the Origins of Lignocellulose Decay Capabilities.</title>
        <authorList>
            <person name="Nagy L.G."/>
            <person name="Riley R."/>
            <person name="Tritt A."/>
            <person name="Adam C."/>
            <person name="Daum C."/>
            <person name="Floudas D."/>
            <person name="Sun H."/>
            <person name="Yadav J.S."/>
            <person name="Pangilinan J."/>
            <person name="Larsson K.H."/>
            <person name="Matsuura K."/>
            <person name="Barry K."/>
            <person name="Labutti K."/>
            <person name="Kuo R."/>
            <person name="Ohm R.A."/>
            <person name="Bhattacharya S.S."/>
            <person name="Shirouzu T."/>
            <person name="Yoshinaga Y."/>
            <person name="Martin F.M."/>
            <person name="Grigoriev I.V."/>
            <person name="Hibbett D.S."/>
        </authorList>
    </citation>
    <scope>NUCLEOTIDE SEQUENCE [LARGE SCALE GENOMIC DNA]</scope>
    <source>
        <strain evidence="1 2">CBS 109695</strain>
    </source>
</reference>
<evidence type="ECO:0000313" key="2">
    <source>
        <dbReference type="Proteomes" id="UP000076532"/>
    </source>
</evidence>